<name>A0A101M229_PICGL</name>
<sequence length="63" mass="7532">MTMYFNLIFIFVSVKKCKNNARVNCHFHELDRHFTPPNRECHLCTHSTYTGNREREHMISFGA</sequence>
<reference evidence="1" key="1">
    <citation type="journal article" date="2015" name="Genome Biol. Evol.">
        <title>Organellar Genomes of White Spruce (Picea glauca): Assembly and Annotation.</title>
        <authorList>
            <person name="Jackman S.D."/>
            <person name="Warren R.L."/>
            <person name="Gibb E.A."/>
            <person name="Vandervalk B.P."/>
            <person name="Mohamadi H."/>
            <person name="Chu J."/>
            <person name="Raymond A."/>
            <person name="Pleasance S."/>
            <person name="Coope R."/>
            <person name="Wildung M.R."/>
            <person name="Ritland C.E."/>
            <person name="Bousquet J."/>
            <person name="Jones S.J."/>
            <person name="Bohlmann J."/>
            <person name="Birol I."/>
        </authorList>
    </citation>
    <scope>NUCLEOTIDE SEQUENCE [LARGE SCALE GENOMIC DNA]</scope>
    <source>
        <tissue evidence="1">Flushing bud</tissue>
    </source>
</reference>
<geneLocation type="mitochondrion" evidence="1"/>
<protein>
    <submittedName>
        <fullName evidence="1">Uncharacterized protein</fullName>
    </submittedName>
</protein>
<organism evidence="1">
    <name type="scientific">Picea glauca</name>
    <name type="common">White spruce</name>
    <name type="synonym">Pinus glauca</name>
    <dbReference type="NCBI Taxonomy" id="3330"/>
    <lineage>
        <taxon>Eukaryota</taxon>
        <taxon>Viridiplantae</taxon>
        <taxon>Streptophyta</taxon>
        <taxon>Embryophyta</taxon>
        <taxon>Tracheophyta</taxon>
        <taxon>Spermatophyta</taxon>
        <taxon>Pinopsida</taxon>
        <taxon>Pinidae</taxon>
        <taxon>Conifers I</taxon>
        <taxon>Pinales</taxon>
        <taxon>Pinaceae</taxon>
        <taxon>Picea</taxon>
    </lineage>
</organism>
<accession>A0A101M229</accession>
<keyword evidence="1" id="KW-0496">Mitochondrion</keyword>
<proteinExistence type="predicted"/>
<dbReference type="AlphaFoldDB" id="A0A101M229"/>
<dbReference type="EMBL" id="LKAM01000003">
    <property type="protein sequence ID" value="KUM49487.1"/>
    <property type="molecule type" value="Genomic_DNA"/>
</dbReference>
<comment type="caution">
    <text evidence="1">The sequence shown here is derived from an EMBL/GenBank/DDBJ whole genome shotgun (WGS) entry which is preliminary data.</text>
</comment>
<gene>
    <name evidence="1" type="ORF">ABT39_MTgene4038</name>
</gene>
<evidence type="ECO:0000313" key="1">
    <source>
        <dbReference type="EMBL" id="KUM49487.1"/>
    </source>
</evidence>